<proteinExistence type="predicted"/>
<reference evidence="2 3" key="1">
    <citation type="journal article" date="2018" name="Nat. Biotechnol.">
        <title>A standardized bacterial taxonomy based on genome phylogeny substantially revises the tree of life.</title>
        <authorList>
            <person name="Parks D.H."/>
            <person name="Chuvochina M."/>
            <person name="Waite D.W."/>
            <person name="Rinke C."/>
            <person name="Skarshewski A."/>
            <person name="Chaumeil P.A."/>
            <person name="Hugenholtz P."/>
        </authorList>
    </citation>
    <scope>NUCLEOTIDE SEQUENCE [LARGE SCALE GENOMIC DNA]</scope>
    <source>
        <strain evidence="2">UBA9375</strain>
    </source>
</reference>
<evidence type="ECO:0000256" key="1">
    <source>
        <dbReference type="SAM" id="MobiDB-lite"/>
    </source>
</evidence>
<accession>A0A3D3R141</accession>
<name>A0A3D3R141_9PLAN</name>
<evidence type="ECO:0000313" key="2">
    <source>
        <dbReference type="EMBL" id="HCO22469.1"/>
    </source>
</evidence>
<sequence>MKYTPLVLVLLLTGCNDTPTQRPKSTRAPTVQAKLSDTDQAAAPVEPVRTPLDGDVTITLDVTELSDGRVRLHGTTNLPTDTKLMLSVEERARGGFQGQSKCSVAADGSFDSQAFGPTGGLKEGIYVAEIVMPIPRVQPDIVKKFIGDNGEKLSGPLVENSSLGVTVSAEKEFTIGGPQAAQSQQQRAKDRIQQYREWQKKIVTLHSSLQAARDSNDSEKWGKFARQFRADIQSHQDQLMEIQPVSARFTVGYPLDAVRRMFHATAFQKPQDYNEASADYTKSLKELREFITKSESTQ</sequence>
<gene>
    <name evidence="2" type="ORF">DIT97_05175</name>
</gene>
<feature type="region of interest" description="Disordered" evidence="1">
    <location>
        <begin position="18"/>
        <end position="45"/>
    </location>
</feature>
<dbReference type="EMBL" id="DQAY01000033">
    <property type="protein sequence ID" value="HCO22469.1"/>
    <property type="molecule type" value="Genomic_DNA"/>
</dbReference>
<evidence type="ECO:0000313" key="3">
    <source>
        <dbReference type="Proteomes" id="UP000263642"/>
    </source>
</evidence>
<dbReference type="PROSITE" id="PS51257">
    <property type="entry name" value="PROKAR_LIPOPROTEIN"/>
    <property type="match status" value="1"/>
</dbReference>
<evidence type="ECO:0008006" key="4">
    <source>
        <dbReference type="Google" id="ProtNLM"/>
    </source>
</evidence>
<feature type="compositionally biased region" description="Polar residues" evidence="1">
    <location>
        <begin position="18"/>
        <end position="39"/>
    </location>
</feature>
<dbReference type="AlphaFoldDB" id="A0A3D3R141"/>
<comment type="caution">
    <text evidence="2">The sequence shown here is derived from an EMBL/GenBank/DDBJ whole genome shotgun (WGS) entry which is preliminary data.</text>
</comment>
<protein>
    <recommendedName>
        <fullName evidence="4">Lipoprotein</fullName>
    </recommendedName>
</protein>
<organism evidence="2 3">
    <name type="scientific">Gimesia maris</name>
    <dbReference type="NCBI Taxonomy" id="122"/>
    <lineage>
        <taxon>Bacteria</taxon>
        <taxon>Pseudomonadati</taxon>
        <taxon>Planctomycetota</taxon>
        <taxon>Planctomycetia</taxon>
        <taxon>Planctomycetales</taxon>
        <taxon>Planctomycetaceae</taxon>
        <taxon>Gimesia</taxon>
    </lineage>
</organism>
<dbReference type="Proteomes" id="UP000263642">
    <property type="component" value="Unassembled WGS sequence"/>
</dbReference>